<dbReference type="FunFam" id="3.40.50.300:FF:000867">
    <property type="entry name" value="Caspase recruitment domain family member 10"/>
    <property type="match status" value="1"/>
</dbReference>
<dbReference type="InterPro" id="IPR011029">
    <property type="entry name" value="DEATH-like_dom_sf"/>
</dbReference>
<dbReference type="Gene3D" id="2.30.30.40">
    <property type="entry name" value="SH3 Domains"/>
    <property type="match status" value="1"/>
</dbReference>
<feature type="domain" description="CARD" evidence="7">
    <location>
        <begin position="14"/>
        <end position="106"/>
    </location>
</feature>
<dbReference type="Pfam" id="PF00619">
    <property type="entry name" value="CARD"/>
    <property type="match status" value="1"/>
</dbReference>
<evidence type="ECO:0000259" key="6">
    <source>
        <dbReference type="PROSITE" id="PS50106"/>
    </source>
</evidence>
<dbReference type="InterPro" id="IPR001315">
    <property type="entry name" value="CARD"/>
</dbReference>
<feature type="coiled-coil region" evidence="3">
    <location>
        <begin position="310"/>
        <end position="435"/>
    </location>
</feature>
<evidence type="ECO:0000256" key="4">
    <source>
        <dbReference type="SAM" id="MobiDB-lite"/>
    </source>
</evidence>
<reference evidence="8" key="2">
    <citation type="submission" date="2025-08" db="UniProtKB">
        <authorList>
            <consortium name="Ensembl"/>
        </authorList>
    </citation>
    <scope>IDENTIFICATION</scope>
</reference>
<reference evidence="8" key="1">
    <citation type="submission" date="2021-04" db="EMBL/GenBank/DDBJ databases">
        <authorList>
            <consortium name="Wellcome Sanger Institute Data Sharing"/>
        </authorList>
    </citation>
    <scope>NUCLEOTIDE SEQUENCE [LARGE SCALE GENOMIC DNA]</scope>
</reference>
<feature type="compositionally biased region" description="Low complexity" evidence="4">
    <location>
        <begin position="584"/>
        <end position="595"/>
    </location>
</feature>
<dbReference type="InterPro" id="IPR036034">
    <property type="entry name" value="PDZ_sf"/>
</dbReference>
<feature type="coiled-coil region" evidence="3">
    <location>
        <begin position="148"/>
        <end position="282"/>
    </location>
</feature>
<evidence type="ECO:0000256" key="3">
    <source>
        <dbReference type="SAM" id="Coils"/>
    </source>
</evidence>
<dbReference type="Ensembl" id="ENSSAUT00010040774.1">
    <property type="protein sequence ID" value="ENSSAUP00010038675.1"/>
    <property type="gene ID" value="ENSSAUG00010016310.1"/>
</dbReference>
<dbReference type="SUPFAM" id="SSF50156">
    <property type="entry name" value="PDZ domain-like"/>
    <property type="match status" value="1"/>
</dbReference>
<dbReference type="PROSITE" id="PS50209">
    <property type="entry name" value="CARD"/>
    <property type="match status" value="1"/>
</dbReference>
<evidence type="ECO:0000259" key="7">
    <source>
        <dbReference type="PROSITE" id="PS50209"/>
    </source>
</evidence>
<evidence type="ECO:0000313" key="9">
    <source>
        <dbReference type="Proteomes" id="UP000472265"/>
    </source>
</evidence>
<sequence length="1013" mass="117736">MNKKGEMENGTSEDVETLWEKVECKRYELCRTISPAKLTPYLRQCKVLDEQDEDEILNSMLLVSKANRTSRLLDILHTKGERGYVAFLESLEFYYPDLYKLVTGRDPTRRFSTIVVEEGHEGLTQFLMNEVMKLQQQSKVKTLQHVELSRKNLTLEDEQKKLRLANQELHAFQQRYNKLREERNTYSDELLRVKDENYKLAMRYATLSEEKNMAVMRSRDLQLEIDQLKHRLNKLEEECKMERRQSLKLKNDIENRPKREQIFELERENEMLKIKLQELQSIIQPGPLPASDKAILDILEHDRLEALEDRQDLVNRLYTLQDEVRQAEELRDKYLEEKEELELKSSTLQKDCEMYRNRIDTITIQLDEVEKERDQAFRSRDEAQHQFSQSLIDKDKYRKQIRELEEKSDELHIEIVRKEAKLVTLESRLRRMSKDIVLEQVQSLPRDLPPTIISQGEGFKPIQGQAEWSSDESPEDKFLSDEPRLKRRPNLKERVSRCPPLTLTYSLIGHYGNLSRNPNQPQASDFSESVIGSVGLFLLSHLQLRYRNDSILSTLPEPPEQASLYRREREKEHDFHPQDEVHHSPPSVHSSSSSHQSEGMDTYDLEQVNNILRKLSLERPFRPSLSSFSRISSSLKPVQELTLLGDNLLKDISLVGGNESGIFISSIQSGSVAEKVGLREGHHLLLLEGCIRGENQSISLDTSTQEEAHWMLQHCSGQVKLHYRANFDSFRRLQRNLTDGTLASGDSFYIRVNLNISSQSDSCSLSVRCDEVVHVLDTRHQGRCEWLCARVDPYTGNDLADRGTVPSNSRYGGLSRSLNLIPYSPVTPQRTQRRRPVLFTPTALAKTIIQKILNMGGAMDFNICKPDTLSKDEFHLKQNVEPFIHYKEKHATFECITRENIEAVAAKGKHCLLEAELSCVKDLLRREIYPIIIYVKICERNVKKLRKLPLRVESEDEFVRSCRAKEKELEGIPCLYASLEPEAWAGTDDLIRVIKDRILEEQKKTVWVEQDLL</sequence>
<dbReference type="Proteomes" id="UP000472265">
    <property type="component" value="Chromosome 23"/>
</dbReference>
<dbReference type="GO" id="GO:0042981">
    <property type="term" value="P:regulation of apoptotic process"/>
    <property type="evidence" value="ECO:0007669"/>
    <property type="project" value="InterPro"/>
</dbReference>
<dbReference type="InterPro" id="IPR027417">
    <property type="entry name" value="P-loop_NTPase"/>
</dbReference>
<dbReference type="SUPFAM" id="SSF47986">
    <property type="entry name" value="DEATH domain"/>
    <property type="match status" value="1"/>
</dbReference>
<dbReference type="SUPFAM" id="SSF52540">
    <property type="entry name" value="P-loop containing nucleoside triphosphate hydrolases"/>
    <property type="match status" value="1"/>
</dbReference>
<evidence type="ECO:0000259" key="5">
    <source>
        <dbReference type="PROSITE" id="PS50052"/>
    </source>
</evidence>
<dbReference type="CDD" id="cd06736">
    <property type="entry name" value="PDZ_CARD11_CARD14-like"/>
    <property type="match status" value="1"/>
</dbReference>
<organism evidence="8 9">
    <name type="scientific">Sparus aurata</name>
    <name type="common">Gilthead sea bream</name>
    <dbReference type="NCBI Taxonomy" id="8175"/>
    <lineage>
        <taxon>Eukaryota</taxon>
        <taxon>Metazoa</taxon>
        <taxon>Chordata</taxon>
        <taxon>Craniata</taxon>
        <taxon>Vertebrata</taxon>
        <taxon>Euteleostomi</taxon>
        <taxon>Actinopterygii</taxon>
        <taxon>Neopterygii</taxon>
        <taxon>Teleostei</taxon>
        <taxon>Neoteleostei</taxon>
        <taxon>Acanthomorphata</taxon>
        <taxon>Eupercaria</taxon>
        <taxon>Spariformes</taxon>
        <taxon>Sparidae</taxon>
        <taxon>Sparus</taxon>
    </lineage>
</organism>
<dbReference type="PROSITE" id="PS50106">
    <property type="entry name" value="PDZ"/>
    <property type="match status" value="1"/>
</dbReference>
<feature type="domain" description="Guanylate kinase-like" evidence="5">
    <location>
        <begin position="869"/>
        <end position="999"/>
    </location>
</feature>
<dbReference type="FunFam" id="1.10.533.10:FF:000003">
    <property type="entry name" value="Caspase recruitment domain family, member 11"/>
    <property type="match status" value="1"/>
</dbReference>
<reference evidence="8" key="3">
    <citation type="submission" date="2025-09" db="UniProtKB">
        <authorList>
            <consortium name="Ensembl"/>
        </authorList>
    </citation>
    <scope>IDENTIFICATION</scope>
</reference>
<dbReference type="SMART" id="SM00228">
    <property type="entry name" value="PDZ"/>
    <property type="match status" value="1"/>
</dbReference>
<evidence type="ECO:0000256" key="2">
    <source>
        <dbReference type="ARBA" id="ARBA00023054"/>
    </source>
</evidence>
<name>A0A671WJ37_SPAAU</name>
<dbReference type="GO" id="GO:0050700">
    <property type="term" value="F:CARD domain binding"/>
    <property type="evidence" value="ECO:0007669"/>
    <property type="project" value="TreeGrafter"/>
</dbReference>
<dbReference type="FunFam" id="2.30.42.10:FF:000285">
    <property type="entry name" value="Caspase recruitment domain family, member 11"/>
    <property type="match status" value="1"/>
</dbReference>
<dbReference type="GeneTree" id="ENSGT00940000157763"/>
<feature type="compositionally biased region" description="Basic and acidic residues" evidence="4">
    <location>
        <begin position="565"/>
        <end position="583"/>
    </location>
</feature>
<dbReference type="InterPro" id="IPR001478">
    <property type="entry name" value="PDZ"/>
</dbReference>
<proteinExistence type="predicted"/>
<protein>
    <recommendedName>
        <fullName evidence="10">Caspase recruitment domain family, member 11</fullName>
    </recommendedName>
</protein>
<dbReference type="InterPro" id="IPR008144">
    <property type="entry name" value="Guanylate_kin-like_dom"/>
</dbReference>
<dbReference type="PANTHER" id="PTHR14559:SF4">
    <property type="entry name" value="CASPASE RECRUITMENT DOMAIN-CONTAINING PROTEIN 11"/>
    <property type="match status" value="1"/>
</dbReference>
<dbReference type="Gene3D" id="3.40.50.300">
    <property type="entry name" value="P-loop containing nucleotide triphosphate hydrolases"/>
    <property type="match status" value="1"/>
</dbReference>
<evidence type="ECO:0008006" key="10">
    <source>
        <dbReference type="Google" id="ProtNLM"/>
    </source>
</evidence>
<dbReference type="AlphaFoldDB" id="A0A671WJ37"/>
<feature type="region of interest" description="Disordered" evidence="4">
    <location>
        <begin position="553"/>
        <end position="599"/>
    </location>
</feature>
<dbReference type="PANTHER" id="PTHR14559">
    <property type="entry name" value="CASPASE RECRUITMENT DOMAIN FAMILY"/>
    <property type="match status" value="1"/>
</dbReference>
<dbReference type="Gene3D" id="2.30.42.10">
    <property type="match status" value="1"/>
</dbReference>
<dbReference type="PROSITE" id="PS50052">
    <property type="entry name" value="GUANYLATE_KINASE_2"/>
    <property type="match status" value="1"/>
</dbReference>
<keyword evidence="1" id="KW-0597">Phosphoprotein</keyword>
<keyword evidence="9" id="KW-1185">Reference proteome</keyword>
<dbReference type="Gene3D" id="1.10.533.10">
    <property type="entry name" value="Death Domain, Fas"/>
    <property type="match status" value="1"/>
</dbReference>
<gene>
    <name evidence="8" type="primary">card11</name>
</gene>
<dbReference type="GO" id="GO:0005737">
    <property type="term" value="C:cytoplasm"/>
    <property type="evidence" value="ECO:0007669"/>
    <property type="project" value="TreeGrafter"/>
</dbReference>
<evidence type="ECO:0000256" key="1">
    <source>
        <dbReference type="ARBA" id="ARBA00022553"/>
    </source>
</evidence>
<accession>A0A671WJ37</accession>
<feature type="domain" description="PDZ" evidence="6">
    <location>
        <begin position="652"/>
        <end position="721"/>
    </location>
</feature>
<keyword evidence="2 3" id="KW-0175">Coiled coil</keyword>
<evidence type="ECO:0000313" key="8">
    <source>
        <dbReference type="Ensembl" id="ENSSAUP00010038675.1"/>
    </source>
</evidence>